<dbReference type="Pfam" id="PF00094">
    <property type="entry name" value="VWD"/>
    <property type="match status" value="1"/>
</dbReference>
<dbReference type="SMART" id="SM00214">
    <property type="entry name" value="VWC"/>
    <property type="match status" value="3"/>
</dbReference>
<evidence type="ECO:0000259" key="7">
    <source>
        <dbReference type="PROSITE" id="PS51233"/>
    </source>
</evidence>
<dbReference type="AlphaFoldDB" id="D2XMU4"/>
<dbReference type="Gene3D" id="6.20.200.20">
    <property type="match status" value="3"/>
</dbReference>
<dbReference type="Gene3D" id="2.10.25.10">
    <property type="entry name" value="Laminin"/>
    <property type="match status" value="1"/>
</dbReference>
<feature type="domain" description="VWFD" evidence="7">
    <location>
        <begin position="195"/>
        <end position="367"/>
    </location>
</feature>
<evidence type="ECO:0000256" key="4">
    <source>
        <dbReference type="ARBA" id="ARBA00022737"/>
    </source>
</evidence>
<feature type="domain" description="VWFC" evidence="6">
    <location>
        <begin position="5"/>
        <end position="64"/>
    </location>
</feature>
<dbReference type="PROSITE" id="PS01208">
    <property type="entry name" value="VWFC_1"/>
    <property type="match status" value="3"/>
</dbReference>
<keyword evidence="4" id="KW-0677">Repeat</keyword>
<feature type="non-terminal residue" evidence="8">
    <location>
        <position position="1"/>
    </location>
</feature>
<evidence type="ECO:0000313" key="8">
    <source>
        <dbReference type="EMBL" id="ADB22430.1"/>
    </source>
</evidence>
<dbReference type="InterPro" id="IPR001846">
    <property type="entry name" value="VWF_type-D"/>
</dbReference>
<dbReference type="InterPro" id="IPR014853">
    <property type="entry name" value="VWF/SSPO/ZAN-like_Cys-rich_dom"/>
</dbReference>
<dbReference type="InterPro" id="IPR002919">
    <property type="entry name" value="TIL_dom"/>
</dbReference>
<reference evidence="8" key="1">
    <citation type="submission" date="2009-11" db="EMBL/GenBank/DDBJ databases">
        <authorList>
            <person name="Freeman R.M.Jr."/>
            <person name="Wu M."/>
            <person name="Gerhart J."/>
        </authorList>
    </citation>
    <scope>NUCLEOTIDE SEQUENCE</scope>
</reference>
<comment type="subcellular location">
    <subcellularLocation>
        <location evidence="1">Secreted</location>
    </subcellularLocation>
</comment>
<organism evidence="8">
    <name type="scientific">Saccoglossus kowalevskii</name>
    <name type="common">Acorn worm</name>
    <dbReference type="NCBI Taxonomy" id="10224"/>
    <lineage>
        <taxon>Eukaryota</taxon>
        <taxon>Metazoa</taxon>
        <taxon>Hemichordata</taxon>
        <taxon>Enteropneusta</taxon>
        <taxon>Harrimaniidae</taxon>
        <taxon>Saccoglossus</taxon>
    </lineage>
</organism>
<dbReference type="GO" id="GO:0005576">
    <property type="term" value="C:extracellular region"/>
    <property type="evidence" value="ECO:0007669"/>
    <property type="project" value="UniProtKB-SubCell"/>
</dbReference>
<dbReference type="PANTHER" id="PTHR46698:SF6">
    <property type="entry name" value="KIELIN_CHORDIN-LIKE PROTEIN"/>
    <property type="match status" value="1"/>
</dbReference>
<feature type="domain" description="VWFC" evidence="6">
    <location>
        <begin position="131"/>
        <end position="191"/>
    </location>
</feature>
<dbReference type="InterPro" id="IPR052424">
    <property type="entry name" value="Kielin_Chordin-BMP_Reg"/>
</dbReference>
<feature type="domain" description="VWFC" evidence="6">
    <location>
        <begin position="67"/>
        <end position="128"/>
    </location>
</feature>
<name>D2XMU4_SACKO</name>
<sequence>ESLESECENNGTVYQNGSNFHLNPCTHCVCMNGHITCEVEECVRFDCASDMWINKPDMCCSVCAGPSDCQFENRFHEDGDTFIPVADKCALCTCKQGSVKCNRPDCPIPDCDLADVFTPADSCCSRCSKQALCRYKGVSYASGDHWEDECQLCDCSEGTPRCISVLCPPVTCNEELEEMVLIDGECCEKCAPRSGSCIVFGDPHYRTYDGRFLEFQGTCTYVLSEDCFNNEFQVIVQNDGKSTYAVAWTQLVQVKVANWTILLLPDFKVNVNGNDVKLPYIIEPDISIQKIGLLVVIHTSIGIRVSWDGAHFAEVTADGKYKGQLCGICGNFNDDPKDDFITLNGTLVTSASEFGNSWLAAEPVECSCRDSEEIDPCARAGAVITINARMNCNTLKGPTFAAAHSVVDPTPFYKACVYDMCACPVHDKCLCDVLSAYAHESRQNGIVLDWRRSNLCAVNCPKGGVYDECSPACVETCGTIETNNCMEEDCVPGCRCAAGMVLHELQCIPPSECP</sequence>
<evidence type="ECO:0000256" key="5">
    <source>
        <dbReference type="ARBA" id="ARBA00023157"/>
    </source>
</evidence>
<protein>
    <submittedName>
        <fullName evidence="8">Kielin130 protein</fullName>
    </submittedName>
</protein>
<dbReference type="SMART" id="SM00832">
    <property type="entry name" value="C8"/>
    <property type="match status" value="1"/>
</dbReference>
<accession>D2XMU4</accession>
<dbReference type="FunFam" id="2.10.25.10:FF:000055">
    <property type="entry name" value="alpha-tectorin isoform X1"/>
    <property type="match status" value="1"/>
</dbReference>
<keyword evidence="5" id="KW-1015">Disulfide bond</keyword>
<evidence type="ECO:0000256" key="3">
    <source>
        <dbReference type="ARBA" id="ARBA00022729"/>
    </source>
</evidence>
<dbReference type="InterPro" id="IPR001007">
    <property type="entry name" value="VWF_dom"/>
</dbReference>
<dbReference type="SMART" id="SM00215">
    <property type="entry name" value="VWC_out"/>
    <property type="match status" value="2"/>
</dbReference>
<evidence type="ECO:0000259" key="6">
    <source>
        <dbReference type="PROSITE" id="PS50184"/>
    </source>
</evidence>
<keyword evidence="2" id="KW-0964">Secreted</keyword>
<proteinExistence type="evidence at transcript level"/>
<dbReference type="Pfam" id="PF01826">
    <property type="entry name" value="TIL"/>
    <property type="match status" value="1"/>
</dbReference>
<dbReference type="InterPro" id="IPR036084">
    <property type="entry name" value="Ser_inhib-like_sf"/>
</dbReference>
<dbReference type="CDD" id="cd19941">
    <property type="entry name" value="TIL"/>
    <property type="match status" value="1"/>
</dbReference>
<dbReference type="PROSITE" id="PS51233">
    <property type="entry name" value="VWFD"/>
    <property type="match status" value="1"/>
</dbReference>
<dbReference type="Pfam" id="PF00093">
    <property type="entry name" value="VWC"/>
    <property type="match status" value="3"/>
</dbReference>
<dbReference type="EMBL" id="GU211215">
    <property type="protein sequence ID" value="ADB22430.1"/>
    <property type="molecule type" value="mRNA"/>
</dbReference>
<evidence type="ECO:0000256" key="2">
    <source>
        <dbReference type="ARBA" id="ARBA00022525"/>
    </source>
</evidence>
<dbReference type="SUPFAM" id="SSF57603">
    <property type="entry name" value="FnI-like domain"/>
    <property type="match status" value="3"/>
</dbReference>
<keyword evidence="3" id="KW-0732">Signal</keyword>
<dbReference type="SMART" id="SM00216">
    <property type="entry name" value="VWD"/>
    <property type="match status" value="1"/>
</dbReference>
<dbReference type="OrthoDB" id="6132182at2759"/>
<dbReference type="PROSITE" id="PS50184">
    <property type="entry name" value="VWFC_2"/>
    <property type="match status" value="3"/>
</dbReference>
<evidence type="ECO:0000256" key="1">
    <source>
        <dbReference type="ARBA" id="ARBA00004613"/>
    </source>
</evidence>
<dbReference type="SUPFAM" id="SSF57567">
    <property type="entry name" value="Serine protease inhibitors"/>
    <property type="match status" value="1"/>
</dbReference>
<dbReference type="PANTHER" id="PTHR46698">
    <property type="entry name" value="CROSSVEINLESS 2"/>
    <property type="match status" value="1"/>
</dbReference>
<dbReference type="Pfam" id="PF08742">
    <property type="entry name" value="C8"/>
    <property type="match status" value="1"/>
</dbReference>